<evidence type="ECO:0008006" key="7">
    <source>
        <dbReference type="Google" id="ProtNLM"/>
    </source>
</evidence>
<evidence type="ECO:0000256" key="2">
    <source>
        <dbReference type="ARBA" id="ARBA00006411"/>
    </source>
</evidence>
<proteinExistence type="inferred from homology"/>
<dbReference type="EMBL" id="JAAXOT010000001">
    <property type="protein sequence ID" value="NKY54964.1"/>
    <property type="molecule type" value="Genomic_DNA"/>
</dbReference>
<evidence type="ECO:0000256" key="4">
    <source>
        <dbReference type="ARBA" id="ARBA00023186"/>
    </source>
</evidence>
<keyword evidence="6" id="KW-1185">Reference proteome</keyword>
<comment type="similarity">
    <text evidence="2">Belongs to the EspG family.</text>
</comment>
<dbReference type="Proteomes" id="UP000570678">
    <property type="component" value="Unassembled WGS sequence"/>
</dbReference>
<evidence type="ECO:0000256" key="1">
    <source>
        <dbReference type="ARBA" id="ARBA00004496"/>
    </source>
</evidence>
<keyword evidence="4" id="KW-0143">Chaperone</keyword>
<comment type="subcellular location">
    <subcellularLocation>
        <location evidence="1">Cytoplasm</location>
    </subcellularLocation>
</comment>
<dbReference type="AlphaFoldDB" id="A0A846YB20"/>
<dbReference type="RefSeq" id="WP_084492313.1">
    <property type="nucleotide sequence ID" value="NZ_JAAXOT010000001.1"/>
</dbReference>
<evidence type="ECO:0000256" key="3">
    <source>
        <dbReference type="ARBA" id="ARBA00022490"/>
    </source>
</evidence>
<keyword evidence="3" id="KW-0963">Cytoplasm</keyword>
<organism evidence="5 6">
    <name type="scientific">Nocardia flavorosea</name>
    <dbReference type="NCBI Taxonomy" id="53429"/>
    <lineage>
        <taxon>Bacteria</taxon>
        <taxon>Bacillati</taxon>
        <taxon>Actinomycetota</taxon>
        <taxon>Actinomycetes</taxon>
        <taxon>Mycobacteriales</taxon>
        <taxon>Nocardiaceae</taxon>
        <taxon>Nocardia</taxon>
    </lineage>
</organism>
<sequence length="258" mass="29255">MERQWALTGLELVLLWEDLREVSLPAPFTFLSDIDSAVESEREIHSTREHLRQVGDYGLDDVLDVVVKPDLRMILHAWDPRSPEDPSTHIRLHVARRSGRTYLLEQLPGRTVQHSGGFIITETGYLTVADQMVQRLPAREGGRLSEIPLSSRDSPGDDRRRVLVREENDDVGLRRGAELLQLPHSFTGYVEVGQGVTPLGPRYRVWRTFWVFDVIGDGRYVVSPEGFATGADSQKFADRINHAAAEVIAAIKEQRRRL</sequence>
<evidence type="ECO:0000313" key="6">
    <source>
        <dbReference type="Proteomes" id="UP000570678"/>
    </source>
</evidence>
<protein>
    <recommendedName>
        <fullName evidence="7">ESAT-6 protein secretion system EspG family protein</fullName>
    </recommendedName>
</protein>
<dbReference type="Pfam" id="PF14011">
    <property type="entry name" value="ESX-1_EspG"/>
    <property type="match status" value="1"/>
</dbReference>
<gene>
    <name evidence="5" type="ORF">HGA15_02075</name>
</gene>
<dbReference type="InterPro" id="IPR025734">
    <property type="entry name" value="EspG"/>
</dbReference>
<reference evidence="5 6" key="1">
    <citation type="submission" date="2020-04" db="EMBL/GenBank/DDBJ databases">
        <title>MicrobeNet Type strains.</title>
        <authorList>
            <person name="Nicholson A.C."/>
        </authorList>
    </citation>
    <scope>NUCLEOTIDE SEQUENCE [LARGE SCALE GENOMIC DNA]</scope>
    <source>
        <strain evidence="5 6">JCM 3332</strain>
    </source>
</reference>
<name>A0A846YB20_9NOCA</name>
<evidence type="ECO:0000313" key="5">
    <source>
        <dbReference type="EMBL" id="NKY54964.1"/>
    </source>
</evidence>
<accession>A0A846YB20</accession>
<comment type="caution">
    <text evidence="5">The sequence shown here is derived from an EMBL/GenBank/DDBJ whole genome shotgun (WGS) entry which is preliminary data.</text>
</comment>